<gene>
    <name evidence="2" type="ORF">B0H17DRAFT_1152834</name>
</gene>
<feature type="compositionally biased region" description="Basic and acidic residues" evidence="1">
    <location>
        <begin position="245"/>
        <end position="259"/>
    </location>
</feature>
<name>A0AAD7FEK5_MYCRO</name>
<accession>A0AAD7FEK5</accession>
<dbReference type="Proteomes" id="UP001221757">
    <property type="component" value="Unassembled WGS sequence"/>
</dbReference>
<evidence type="ECO:0000313" key="3">
    <source>
        <dbReference type="Proteomes" id="UP001221757"/>
    </source>
</evidence>
<reference evidence="2" key="1">
    <citation type="submission" date="2023-03" db="EMBL/GenBank/DDBJ databases">
        <title>Massive genome expansion in bonnet fungi (Mycena s.s.) driven by repeated elements and novel gene families across ecological guilds.</title>
        <authorList>
            <consortium name="Lawrence Berkeley National Laboratory"/>
            <person name="Harder C.B."/>
            <person name="Miyauchi S."/>
            <person name="Viragh M."/>
            <person name="Kuo A."/>
            <person name="Thoen E."/>
            <person name="Andreopoulos B."/>
            <person name="Lu D."/>
            <person name="Skrede I."/>
            <person name="Drula E."/>
            <person name="Henrissat B."/>
            <person name="Morin E."/>
            <person name="Kohler A."/>
            <person name="Barry K."/>
            <person name="LaButti K."/>
            <person name="Morin E."/>
            <person name="Salamov A."/>
            <person name="Lipzen A."/>
            <person name="Mereny Z."/>
            <person name="Hegedus B."/>
            <person name="Baldrian P."/>
            <person name="Stursova M."/>
            <person name="Weitz H."/>
            <person name="Taylor A."/>
            <person name="Grigoriev I.V."/>
            <person name="Nagy L.G."/>
            <person name="Martin F."/>
            <person name="Kauserud H."/>
        </authorList>
    </citation>
    <scope>NUCLEOTIDE SEQUENCE</scope>
    <source>
        <strain evidence="2">CBHHK067</strain>
    </source>
</reference>
<evidence type="ECO:0000313" key="2">
    <source>
        <dbReference type="EMBL" id="KAJ7615690.1"/>
    </source>
</evidence>
<evidence type="ECO:0000256" key="1">
    <source>
        <dbReference type="SAM" id="MobiDB-lite"/>
    </source>
</evidence>
<dbReference type="AlphaFoldDB" id="A0AAD7FEK5"/>
<sequence>MLKARRYTVLGIATASVFKSGEDSSEEEENCEARDSVLGVSVLSVKGWVEDMENMEVDLRLDSGVDITLISEEFYMLLLRPSRIREGHKMSLAQLTDLGTAIEGYVVPKPKILFEGGDIKVEAVGVDPLMDRESLYTLASNLTVHVSKTNRAKEHRKMKAQRRRKRLQLGKNGKKLHCLMVKLDGDFSEDWEWKPVVPVSNTSTRPRIIRKAKHFDVPETMEDLELFSRRTEVLRSVLNARIKKDQESEKMEEEGERKRSTSGPERNSYHNGNPLGEQHAGLAHRVHAVEDDQWRDVFRHLVGEERAHKEVGLVTAGQDAWAEQVAFSIWSMALKLAVRWIVFLVHHLRICAKGCADGSGAGFLLREQLQVSGGGAVSQLRLFRKHYAFFAYSPAQS</sequence>
<proteinExistence type="predicted"/>
<keyword evidence="3" id="KW-1185">Reference proteome</keyword>
<feature type="compositionally biased region" description="Polar residues" evidence="1">
    <location>
        <begin position="261"/>
        <end position="271"/>
    </location>
</feature>
<comment type="caution">
    <text evidence="2">The sequence shown here is derived from an EMBL/GenBank/DDBJ whole genome shotgun (WGS) entry which is preliminary data.</text>
</comment>
<feature type="region of interest" description="Disordered" evidence="1">
    <location>
        <begin position="245"/>
        <end position="277"/>
    </location>
</feature>
<organism evidence="2 3">
    <name type="scientific">Mycena rosella</name>
    <name type="common">Pink bonnet</name>
    <name type="synonym">Agaricus rosellus</name>
    <dbReference type="NCBI Taxonomy" id="1033263"/>
    <lineage>
        <taxon>Eukaryota</taxon>
        <taxon>Fungi</taxon>
        <taxon>Dikarya</taxon>
        <taxon>Basidiomycota</taxon>
        <taxon>Agaricomycotina</taxon>
        <taxon>Agaricomycetes</taxon>
        <taxon>Agaricomycetidae</taxon>
        <taxon>Agaricales</taxon>
        <taxon>Marasmiineae</taxon>
        <taxon>Mycenaceae</taxon>
        <taxon>Mycena</taxon>
    </lineage>
</organism>
<dbReference type="EMBL" id="JARKIE010000837">
    <property type="protein sequence ID" value="KAJ7615690.1"/>
    <property type="molecule type" value="Genomic_DNA"/>
</dbReference>
<protein>
    <recommendedName>
        <fullName evidence="4">Peptidase A2 domain-containing protein</fullName>
    </recommendedName>
</protein>
<evidence type="ECO:0008006" key="4">
    <source>
        <dbReference type="Google" id="ProtNLM"/>
    </source>
</evidence>